<comment type="catalytic activity">
    <reaction evidence="23">
        <text>Preferential cleavage: (Ac)2-L-Lys-D-Ala-|-D-Ala. Also transpeptidation of peptidyl-alanyl moieties that are N-acyl substituents of D-alanine.</text>
        <dbReference type="EC" id="3.4.16.4"/>
    </reaction>
</comment>
<evidence type="ECO:0000256" key="13">
    <source>
        <dbReference type="ARBA" id="ARBA00022692"/>
    </source>
</evidence>
<evidence type="ECO:0000256" key="3">
    <source>
        <dbReference type="ARBA" id="ARBA00007090"/>
    </source>
</evidence>
<evidence type="ECO:0000256" key="15">
    <source>
        <dbReference type="ARBA" id="ARBA00022960"/>
    </source>
</evidence>
<evidence type="ECO:0000256" key="8">
    <source>
        <dbReference type="ARBA" id="ARBA00022519"/>
    </source>
</evidence>
<keyword evidence="18" id="KW-1133">Transmembrane helix</keyword>
<keyword evidence="15" id="KW-0133">Cell shape</keyword>
<keyword evidence="10" id="KW-0645">Protease</keyword>
<feature type="domain" description="Glycosyl transferase family 51" evidence="29">
    <location>
        <begin position="59"/>
        <end position="232"/>
    </location>
</feature>
<keyword evidence="21" id="KW-0511">Multifunctional enzyme</keyword>
<evidence type="ECO:0000256" key="12">
    <source>
        <dbReference type="ARBA" id="ARBA00022679"/>
    </source>
</evidence>
<keyword evidence="14" id="KW-0378">Hydrolase</keyword>
<dbReference type="InterPro" id="IPR031376">
    <property type="entry name" value="PCB_OB"/>
</dbReference>
<dbReference type="PANTHER" id="PTHR32282">
    <property type="entry name" value="BINDING PROTEIN TRANSPEPTIDASE, PUTATIVE-RELATED"/>
    <property type="match status" value="1"/>
</dbReference>
<dbReference type="NCBIfam" id="TIGR02074">
    <property type="entry name" value="PBP_1a_fam"/>
    <property type="match status" value="1"/>
</dbReference>
<evidence type="ECO:0000256" key="14">
    <source>
        <dbReference type="ARBA" id="ARBA00022801"/>
    </source>
</evidence>
<dbReference type="Pfam" id="PF00912">
    <property type="entry name" value="Transgly"/>
    <property type="match status" value="1"/>
</dbReference>
<dbReference type="Pfam" id="PF17092">
    <property type="entry name" value="PCB_OB"/>
    <property type="match status" value="1"/>
</dbReference>
<dbReference type="Gene3D" id="3.40.710.10">
    <property type="entry name" value="DD-peptidase/beta-lactamase superfamily"/>
    <property type="match status" value="2"/>
</dbReference>
<dbReference type="Gene3D" id="1.10.3810.10">
    <property type="entry name" value="Biosynthetic peptidoglycan transglycosylase-like"/>
    <property type="match status" value="1"/>
</dbReference>
<dbReference type="GO" id="GO:0071555">
    <property type="term" value="P:cell wall organization"/>
    <property type="evidence" value="ECO:0007669"/>
    <property type="project" value="UniProtKB-KW"/>
</dbReference>
<keyword evidence="12" id="KW-0808">Transferase</keyword>
<dbReference type="PANTHER" id="PTHR32282:SF27">
    <property type="entry name" value="PENICILLIN-BINDING PROTEIN 1A"/>
    <property type="match status" value="1"/>
</dbReference>
<protein>
    <recommendedName>
        <fullName evidence="6">Penicillin-binding protein 1A</fullName>
        <ecNumber evidence="24">2.4.99.28</ecNumber>
        <ecNumber evidence="5">3.4.16.4</ecNumber>
    </recommendedName>
</protein>
<comment type="similarity">
    <text evidence="3">In the C-terminal section; belongs to the transpeptidase family.</text>
</comment>
<keyword evidence="11" id="KW-0328">Glycosyltransferase</keyword>
<keyword evidence="22" id="KW-0961">Cell wall biogenesis/degradation</keyword>
<dbReference type="GO" id="GO:0009002">
    <property type="term" value="F:serine-type D-Ala-D-Ala carboxypeptidase activity"/>
    <property type="evidence" value="ECO:0007669"/>
    <property type="project" value="UniProtKB-EC"/>
</dbReference>
<dbReference type="InterPro" id="IPR001460">
    <property type="entry name" value="PCN-bd_Tpept"/>
</dbReference>
<dbReference type="InterPro" id="IPR050396">
    <property type="entry name" value="Glycosyltr_51/Transpeptidase"/>
</dbReference>
<dbReference type="InterPro" id="IPR012338">
    <property type="entry name" value="Beta-lactam/transpept-like"/>
</dbReference>
<dbReference type="GO" id="GO:0005886">
    <property type="term" value="C:plasma membrane"/>
    <property type="evidence" value="ECO:0007669"/>
    <property type="project" value="UniProtKB-SubCell"/>
</dbReference>
<dbReference type="InterPro" id="IPR001264">
    <property type="entry name" value="Glyco_trans_51"/>
</dbReference>
<dbReference type="EC" id="2.4.99.28" evidence="24"/>
<comment type="pathway">
    <text evidence="2">Cell wall biogenesis; peptidoglycan biosynthesis.</text>
</comment>
<evidence type="ECO:0000256" key="27">
    <source>
        <dbReference type="SAM" id="MobiDB-lite"/>
    </source>
</evidence>
<comment type="similarity">
    <text evidence="4">In the N-terminal section; belongs to the glycosyltransferase 51 family.</text>
</comment>
<keyword evidence="19" id="KW-0472">Membrane</keyword>
<evidence type="ECO:0000256" key="23">
    <source>
        <dbReference type="ARBA" id="ARBA00034000"/>
    </source>
</evidence>
<dbReference type="GO" id="GO:0008658">
    <property type="term" value="F:penicillin binding"/>
    <property type="evidence" value="ECO:0007669"/>
    <property type="project" value="InterPro"/>
</dbReference>
<dbReference type="Proteomes" id="UP000510822">
    <property type="component" value="Chromosome"/>
</dbReference>
<evidence type="ECO:0000256" key="18">
    <source>
        <dbReference type="ARBA" id="ARBA00022989"/>
    </source>
</evidence>
<evidence type="ECO:0000256" key="2">
    <source>
        <dbReference type="ARBA" id="ARBA00004752"/>
    </source>
</evidence>
<dbReference type="InterPro" id="IPR036950">
    <property type="entry name" value="PBP_transglycosylase"/>
</dbReference>
<dbReference type="GO" id="GO:0046677">
    <property type="term" value="P:response to antibiotic"/>
    <property type="evidence" value="ECO:0007669"/>
    <property type="project" value="UniProtKB-KW"/>
</dbReference>
<evidence type="ECO:0000313" key="32">
    <source>
        <dbReference type="Proteomes" id="UP000510822"/>
    </source>
</evidence>
<keyword evidence="9" id="KW-0121">Carboxypeptidase</keyword>
<dbReference type="GO" id="GO:0009252">
    <property type="term" value="P:peptidoglycan biosynthetic process"/>
    <property type="evidence" value="ECO:0007669"/>
    <property type="project" value="UniProtKB-UniPathway"/>
</dbReference>
<keyword evidence="32" id="KW-1185">Reference proteome</keyword>
<keyword evidence="17" id="KW-0573">Peptidoglycan synthesis</keyword>
<evidence type="ECO:0000256" key="21">
    <source>
        <dbReference type="ARBA" id="ARBA00023268"/>
    </source>
</evidence>
<dbReference type="FunFam" id="1.10.3810.10:FF:000003">
    <property type="entry name" value="Penicillin-binding protein 1a"/>
    <property type="match status" value="1"/>
</dbReference>
<dbReference type="GO" id="GO:0008360">
    <property type="term" value="P:regulation of cell shape"/>
    <property type="evidence" value="ECO:0007669"/>
    <property type="project" value="UniProtKB-KW"/>
</dbReference>
<evidence type="ECO:0000256" key="1">
    <source>
        <dbReference type="ARBA" id="ARBA00004249"/>
    </source>
</evidence>
<dbReference type="RefSeq" id="WP_180306051.1">
    <property type="nucleotide sequence ID" value="NZ_CP058952.1"/>
</dbReference>
<evidence type="ECO:0000256" key="25">
    <source>
        <dbReference type="ARBA" id="ARBA00049902"/>
    </source>
</evidence>
<evidence type="ECO:0000256" key="22">
    <source>
        <dbReference type="ARBA" id="ARBA00023316"/>
    </source>
</evidence>
<comment type="catalytic activity">
    <reaction evidence="25">
        <text>[GlcNAc-(1-&gt;4)-Mur2Ac(oyl-L-Ala-gamma-D-Glu-L-Lys-D-Ala-D-Ala)](n)-di-trans,octa-cis-undecaprenyl diphosphate + beta-D-GlcNAc-(1-&gt;4)-Mur2Ac(oyl-L-Ala-gamma-D-Glu-L-Lys-D-Ala-D-Ala)-di-trans,octa-cis-undecaprenyl diphosphate = [GlcNAc-(1-&gt;4)-Mur2Ac(oyl-L-Ala-gamma-D-Glu-L-Lys-D-Ala-D-Ala)](n+1)-di-trans,octa-cis-undecaprenyl diphosphate + di-trans,octa-cis-undecaprenyl diphosphate + H(+)</text>
        <dbReference type="Rhea" id="RHEA:23708"/>
        <dbReference type="Rhea" id="RHEA-COMP:9602"/>
        <dbReference type="Rhea" id="RHEA-COMP:9603"/>
        <dbReference type="ChEBI" id="CHEBI:15378"/>
        <dbReference type="ChEBI" id="CHEBI:58405"/>
        <dbReference type="ChEBI" id="CHEBI:60033"/>
        <dbReference type="ChEBI" id="CHEBI:78435"/>
        <dbReference type="EC" id="2.4.99.28"/>
    </reaction>
</comment>
<dbReference type="InterPro" id="IPR023346">
    <property type="entry name" value="Lysozyme-like_dom_sf"/>
</dbReference>
<dbReference type="PROSITE" id="PS51257">
    <property type="entry name" value="PROKAR_LIPOPROTEIN"/>
    <property type="match status" value="1"/>
</dbReference>
<reference evidence="31 32" key="1">
    <citation type="journal article" date="2016" name="Int. J. Syst. Evol. Microbiol.">
        <title>Chitinibacter fontanus sp. nov., isolated from a spring.</title>
        <authorList>
            <person name="Sheu S.Y."/>
            <person name="Li Y.S."/>
            <person name="Young C.C."/>
            <person name="Chen W.M."/>
        </authorList>
    </citation>
    <scope>NUCLEOTIDE SEQUENCE [LARGE SCALE GENOMIC DNA]</scope>
    <source>
        <strain evidence="31 32">STM-7</strain>
    </source>
</reference>
<dbReference type="GO" id="GO:0008955">
    <property type="term" value="F:peptidoglycan glycosyltransferase activity"/>
    <property type="evidence" value="ECO:0007669"/>
    <property type="project" value="UniProtKB-EC"/>
</dbReference>
<organism evidence="31 32">
    <name type="scientific">Chitinibacter fontanus</name>
    <dbReference type="NCBI Taxonomy" id="1737446"/>
    <lineage>
        <taxon>Bacteria</taxon>
        <taxon>Pseudomonadati</taxon>
        <taxon>Pseudomonadota</taxon>
        <taxon>Betaproteobacteria</taxon>
        <taxon>Neisseriales</taxon>
        <taxon>Chitinibacteraceae</taxon>
        <taxon>Chitinibacter</taxon>
    </lineage>
</organism>
<evidence type="ECO:0000259" key="28">
    <source>
        <dbReference type="Pfam" id="PF00905"/>
    </source>
</evidence>
<evidence type="ECO:0000256" key="24">
    <source>
        <dbReference type="ARBA" id="ARBA00044770"/>
    </source>
</evidence>
<evidence type="ECO:0000256" key="11">
    <source>
        <dbReference type="ARBA" id="ARBA00022676"/>
    </source>
</evidence>
<evidence type="ECO:0000256" key="9">
    <source>
        <dbReference type="ARBA" id="ARBA00022645"/>
    </source>
</evidence>
<feature type="domain" description="Penicillin-binding protein OB-like" evidence="30">
    <location>
        <begin position="318"/>
        <end position="421"/>
    </location>
</feature>
<evidence type="ECO:0000259" key="30">
    <source>
        <dbReference type="Pfam" id="PF17092"/>
    </source>
</evidence>
<proteinExistence type="inferred from homology"/>
<evidence type="ECO:0000256" key="10">
    <source>
        <dbReference type="ARBA" id="ARBA00022670"/>
    </source>
</evidence>
<sequence>MTKKIFLICFTIFACLTLVAICLSGLAIAVTYPKLPSLEALTDYKPKVPLRVFTADKVLIGEFGEERRAFTPIDKVPKQMINALLAAEDERFYEHGGIDYLGVLRAIGGNLISGHARSGASTITMQVARNFYLSNEKTFSRKFNEALLSFKIEHNLSKDQILELYINQIYLGQRAYGFASAAQIYYGKSIDKLSIAEMAMLAGLPKAPSAYNPVVNPKRAKLRQMYVLRRMHELKTITDTEYTQAQTEQLTVNKSALQFPVHAEYVAEMVRQMMFERYKDAIYTEGYQVYTTIDSKTQQAAYDALRGGLIDYDTRHGYRGPEGFIDPNLLVAGEEEQLDEALSNIKDTDDLRTAVVIAADTKSVTAYIKGEEKITIQGNGLRFARSALSDKNAPATRIRPGAVIRIRATDQGWTISQLPQVEGALVALNPEQGAIQALVGGFDYNRNNFNHVTQAWRQPGSSFKPFIYSAALERGVTPSTLINDAPLVIDPQTVNGQKWEPKNYDGTYSGMTTVRKALTLSKNLVSIRILQAIGTDYAQQHITRFGFSPKNHPAYLTMALGAGSVTPLQMAEGYAVFANNGYRVRSYFIDRIEDPHGKIIAKTQPEIAGKNAPRTLDPRNAFIMTSMMEDVIKMGTATKAKVLGRNDLAGKTGTTNDAFDAWFAGFNPNLVAITWIGFDQPRSLGARETGGAAALPVWVKFMSTALNNIPENSKTIPEGVTSKTIETEKGVQTEYYLQEYPNTNSELGLGGGGGQEDSSGTQPLGEIKELLF</sequence>
<keyword evidence="16" id="KW-0735">Signal-anchor</keyword>
<dbReference type="EMBL" id="CP058952">
    <property type="protein sequence ID" value="QLI81961.1"/>
    <property type="molecule type" value="Genomic_DNA"/>
</dbReference>
<accession>A0A7D5Z4D4</accession>
<evidence type="ECO:0000259" key="29">
    <source>
        <dbReference type="Pfam" id="PF00912"/>
    </source>
</evidence>
<evidence type="ECO:0000313" key="31">
    <source>
        <dbReference type="EMBL" id="QLI81961.1"/>
    </source>
</evidence>
<dbReference type="GO" id="GO:0006508">
    <property type="term" value="P:proteolysis"/>
    <property type="evidence" value="ECO:0007669"/>
    <property type="project" value="UniProtKB-KW"/>
</dbReference>
<keyword evidence="13" id="KW-0812">Transmembrane</keyword>
<dbReference type="SUPFAM" id="SSF53955">
    <property type="entry name" value="Lysozyme-like"/>
    <property type="match status" value="1"/>
</dbReference>
<keyword evidence="8" id="KW-0997">Cell inner membrane</keyword>
<name>A0A7D5Z4D4_9NEIS</name>
<dbReference type="GO" id="GO:0030288">
    <property type="term" value="C:outer membrane-bounded periplasmic space"/>
    <property type="evidence" value="ECO:0007669"/>
    <property type="project" value="TreeGrafter"/>
</dbReference>
<dbReference type="EC" id="3.4.16.4" evidence="5"/>
<keyword evidence="7" id="KW-1003">Cell membrane</keyword>
<gene>
    <name evidence="31" type="ORF">HZU75_10690</name>
</gene>
<evidence type="ECO:0000256" key="4">
    <source>
        <dbReference type="ARBA" id="ARBA00007739"/>
    </source>
</evidence>
<dbReference type="UniPathway" id="UPA00219"/>
<dbReference type="Pfam" id="PF00905">
    <property type="entry name" value="Transpeptidase"/>
    <property type="match status" value="1"/>
</dbReference>
<evidence type="ECO:0000256" key="26">
    <source>
        <dbReference type="ARBA" id="ARBA00060592"/>
    </source>
</evidence>
<comment type="subcellular location">
    <subcellularLocation>
        <location evidence="1">Cell inner membrane</location>
        <topology evidence="1">Single-pass type II membrane protein</topology>
    </subcellularLocation>
</comment>
<dbReference type="KEGG" id="cfon:HZU75_10690"/>
<evidence type="ECO:0000256" key="19">
    <source>
        <dbReference type="ARBA" id="ARBA00023136"/>
    </source>
</evidence>
<evidence type="ECO:0000256" key="7">
    <source>
        <dbReference type="ARBA" id="ARBA00022475"/>
    </source>
</evidence>
<evidence type="ECO:0000256" key="6">
    <source>
        <dbReference type="ARBA" id="ARBA00018638"/>
    </source>
</evidence>
<comment type="pathway">
    <text evidence="26">Glycan biosynthesis.</text>
</comment>
<feature type="region of interest" description="Disordered" evidence="27">
    <location>
        <begin position="746"/>
        <end position="765"/>
    </location>
</feature>
<dbReference type="AlphaFoldDB" id="A0A7D5Z4D4"/>
<evidence type="ECO:0000256" key="5">
    <source>
        <dbReference type="ARBA" id="ARBA00012448"/>
    </source>
</evidence>
<evidence type="ECO:0000256" key="16">
    <source>
        <dbReference type="ARBA" id="ARBA00022968"/>
    </source>
</evidence>
<evidence type="ECO:0000256" key="20">
    <source>
        <dbReference type="ARBA" id="ARBA00023251"/>
    </source>
</evidence>
<feature type="domain" description="Penicillin-binding protein transpeptidase" evidence="28">
    <location>
        <begin position="423"/>
        <end position="669"/>
    </location>
</feature>
<dbReference type="SUPFAM" id="SSF56601">
    <property type="entry name" value="beta-lactamase/transpeptidase-like"/>
    <property type="match status" value="1"/>
</dbReference>
<keyword evidence="20" id="KW-0046">Antibiotic resistance</keyword>
<evidence type="ECO:0000256" key="17">
    <source>
        <dbReference type="ARBA" id="ARBA00022984"/>
    </source>
</evidence>